<name>A0A9P3GQT2_9APHY</name>
<dbReference type="Proteomes" id="UP000703269">
    <property type="component" value="Unassembled WGS sequence"/>
</dbReference>
<sequence length="103" mass="11892">MYKGLDSEATHQVSQQLTVDQPIASVVFRENRLDPVLPGQHFSRQHRTPHRLHQLPMLRIPSRFLPVDEPSYLSILHYDVAGSEIAVREHDAVVITHPRAHFR</sequence>
<keyword evidence="2" id="KW-1185">Reference proteome</keyword>
<gene>
    <name evidence="1" type="ORF">PsYK624_157200</name>
</gene>
<organism evidence="1 2">
    <name type="scientific">Phanerochaete sordida</name>
    <dbReference type="NCBI Taxonomy" id="48140"/>
    <lineage>
        <taxon>Eukaryota</taxon>
        <taxon>Fungi</taxon>
        <taxon>Dikarya</taxon>
        <taxon>Basidiomycota</taxon>
        <taxon>Agaricomycotina</taxon>
        <taxon>Agaricomycetes</taxon>
        <taxon>Polyporales</taxon>
        <taxon>Phanerochaetaceae</taxon>
        <taxon>Phanerochaete</taxon>
    </lineage>
</organism>
<protein>
    <submittedName>
        <fullName evidence="1">Uncharacterized protein</fullName>
    </submittedName>
</protein>
<dbReference type="AlphaFoldDB" id="A0A9P3GQT2"/>
<dbReference type="EMBL" id="BPQB01000110">
    <property type="protein sequence ID" value="GJE99456.1"/>
    <property type="molecule type" value="Genomic_DNA"/>
</dbReference>
<comment type="caution">
    <text evidence="1">The sequence shown here is derived from an EMBL/GenBank/DDBJ whole genome shotgun (WGS) entry which is preliminary data.</text>
</comment>
<accession>A0A9P3GQT2</accession>
<proteinExistence type="predicted"/>
<evidence type="ECO:0000313" key="1">
    <source>
        <dbReference type="EMBL" id="GJE99456.1"/>
    </source>
</evidence>
<reference evidence="1 2" key="1">
    <citation type="submission" date="2021-08" db="EMBL/GenBank/DDBJ databases">
        <title>Draft Genome Sequence of Phanerochaete sordida strain YK-624.</title>
        <authorList>
            <person name="Mori T."/>
            <person name="Dohra H."/>
            <person name="Suzuki T."/>
            <person name="Kawagishi H."/>
            <person name="Hirai H."/>
        </authorList>
    </citation>
    <scope>NUCLEOTIDE SEQUENCE [LARGE SCALE GENOMIC DNA]</scope>
    <source>
        <strain evidence="1 2">YK-624</strain>
    </source>
</reference>
<evidence type="ECO:0000313" key="2">
    <source>
        <dbReference type="Proteomes" id="UP000703269"/>
    </source>
</evidence>